<proteinExistence type="predicted"/>
<evidence type="ECO:0000259" key="1">
    <source>
        <dbReference type="Pfam" id="PF13519"/>
    </source>
</evidence>
<evidence type="ECO:0000313" key="2">
    <source>
        <dbReference type="EMBL" id="GFD16274.1"/>
    </source>
</evidence>
<dbReference type="AlphaFoldDB" id="A0A699U933"/>
<feature type="domain" description="VWFA" evidence="1">
    <location>
        <begin position="3"/>
        <end position="69"/>
    </location>
</feature>
<dbReference type="Pfam" id="PF13519">
    <property type="entry name" value="VWA_2"/>
    <property type="match status" value="1"/>
</dbReference>
<gene>
    <name evidence="2" type="ORF">Tci_888243</name>
</gene>
<dbReference type="InterPro" id="IPR002035">
    <property type="entry name" value="VWF_A"/>
</dbReference>
<name>A0A699U933_TANCI</name>
<dbReference type="InterPro" id="IPR036465">
    <property type="entry name" value="vWFA_dom_sf"/>
</dbReference>
<dbReference type="PANTHER" id="PTHR10579:SF43">
    <property type="entry name" value="ZINC FINGER (C3HC4-TYPE RING FINGER) FAMILY PROTEIN"/>
    <property type="match status" value="1"/>
</dbReference>
<reference evidence="2" key="1">
    <citation type="journal article" date="2019" name="Sci. Rep.">
        <title>Draft genome of Tanacetum cinerariifolium, the natural source of mosquito coil.</title>
        <authorList>
            <person name="Yamashiro T."/>
            <person name="Shiraishi A."/>
            <person name="Satake H."/>
            <person name="Nakayama K."/>
        </authorList>
    </citation>
    <scope>NUCLEOTIDE SEQUENCE</scope>
</reference>
<dbReference type="InterPro" id="IPR051266">
    <property type="entry name" value="CLCR"/>
</dbReference>
<comment type="caution">
    <text evidence="2">The sequence shown here is derived from an EMBL/GenBank/DDBJ whole genome shotgun (WGS) entry which is preliminary data.</text>
</comment>
<dbReference type="SUPFAM" id="SSF53300">
    <property type="entry name" value="vWA-like"/>
    <property type="match status" value="1"/>
</dbReference>
<dbReference type="PANTHER" id="PTHR10579">
    <property type="entry name" value="CALCIUM-ACTIVATED CHLORIDE CHANNEL REGULATOR"/>
    <property type="match status" value="1"/>
</dbReference>
<dbReference type="Gene3D" id="3.40.50.410">
    <property type="entry name" value="von Willebrand factor, type A domain"/>
    <property type="match status" value="1"/>
</dbReference>
<accession>A0A699U933</accession>
<feature type="non-terminal residue" evidence="2">
    <location>
        <position position="1"/>
    </location>
</feature>
<sequence>AGTKLALLKRAMGFVIQNLGPADRLAVIAFSSTARRLFPLRKMSDAGKQQALQAVNSLVANGGTNIAEAGTSVYVFTKTLFRKQLSEEVWLESLRFNGSSSLKTFGSGFGNIEVAAWRGLFGRGGIGRSKVITGSFDQFTGFIRVLPKGGPESVGPCNGTSFHLALQTGQI</sequence>
<dbReference type="EMBL" id="BKCJ011292252">
    <property type="protein sequence ID" value="GFD16274.1"/>
    <property type="molecule type" value="Genomic_DNA"/>
</dbReference>
<organism evidence="2">
    <name type="scientific">Tanacetum cinerariifolium</name>
    <name type="common">Dalmatian daisy</name>
    <name type="synonym">Chrysanthemum cinerariifolium</name>
    <dbReference type="NCBI Taxonomy" id="118510"/>
    <lineage>
        <taxon>Eukaryota</taxon>
        <taxon>Viridiplantae</taxon>
        <taxon>Streptophyta</taxon>
        <taxon>Embryophyta</taxon>
        <taxon>Tracheophyta</taxon>
        <taxon>Spermatophyta</taxon>
        <taxon>Magnoliopsida</taxon>
        <taxon>eudicotyledons</taxon>
        <taxon>Gunneridae</taxon>
        <taxon>Pentapetalae</taxon>
        <taxon>asterids</taxon>
        <taxon>campanulids</taxon>
        <taxon>Asterales</taxon>
        <taxon>Asteraceae</taxon>
        <taxon>Asteroideae</taxon>
        <taxon>Anthemideae</taxon>
        <taxon>Anthemidinae</taxon>
        <taxon>Tanacetum</taxon>
    </lineage>
</organism>
<protein>
    <recommendedName>
        <fullName evidence="1">VWFA domain-containing protein</fullName>
    </recommendedName>
</protein>